<gene>
    <name evidence="1" type="ORF">DPMN_146339</name>
</gene>
<dbReference type="Gene3D" id="2.40.70.10">
    <property type="entry name" value="Acid Proteases"/>
    <property type="match status" value="1"/>
</dbReference>
<proteinExistence type="predicted"/>
<evidence type="ECO:0000313" key="1">
    <source>
        <dbReference type="EMBL" id="KAH3792840.1"/>
    </source>
</evidence>
<dbReference type="Proteomes" id="UP000828390">
    <property type="component" value="Unassembled WGS sequence"/>
</dbReference>
<reference evidence="1" key="2">
    <citation type="submission" date="2020-11" db="EMBL/GenBank/DDBJ databases">
        <authorList>
            <person name="McCartney M.A."/>
            <person name="Auch B."/>
            <person name="Kono T."/>
            <person name="Mallez S."/>
            <person name="Becker A."/>
            <person name="Gohl D.M."/>
            <person name="Silverstein K.A.T."/>
            <person name="Koren S."/>
            <person name="Bechman K.B."/>
            <person name="Herman A."/>
            <person name="Abrahante J.E."/>
            <person name="Garbe J."/>
        </authorList>
    </citation>
    <scope>NUCLEOTIDE SEQUENCE</scope>
    <source>
        <strain evidence="1">Duluth1</strain>
        <tissue evidence="1">Whole animal</tissue>
    </source>
</reference>
<evidence type="ECO:0000313" key="2">
    <source>
        <dbReference type="Proteomes" id="UP000828390"/>
    </source>
</evidence>
<name>A0A9D4FA51_DREPO</name>
<dbReference type="InterPro" id="IPR021109">
    <property type="entry name" value="Peptidase_aspartic_dom_sf"/>
</dbReference>
<protein>
    <recommendedName>
        <fullName evidence="3">Peptidase A2 domain-containing protein</fullName>
    </recommendedName>
</protein>
<dbReference type="SUPFAM" id="SSF50630">
    <property type="entry name" value="Acid proteases"/>
    <property type="match status" value="1"/>
</dbReference>
<dbReference type="AlphaFoldDB" id="A0A9D4FA51"/>
<evidence type="ECO:0008006" key="3">
    <source>
        <dbReference type="Google" id="ProtNLM"/>
    </source>
</evidence>
<dbReference type="EMBL" id="JAIWYP010000007">
    <property type="protein sequence ID" value="KAH3792840.1"/>
    <property type="molecule type" value="Genomic_DNA"/>
</dbReference>
<accession>A0A9D4FA51</accession>
<keyword evidence="2" id="KW-1185">Reference proteome</keyword>
<sequence length="106" mass="11538">METPSSTIQMNEIEHVHESEVIKTTQTSDATCVTPLQQETPSEISEGSIRIVTGGSSAVKIIVGNIPVLAKIDSGAEITIISTNVYDKLERKPSKVKCNWQIKIQS</sequence>
<reference evidence="1" key="1">
    <citation type="journal article" date="2019" name="bioRxiv">
        <title>The Genome of the Zebra Mussel, Dreissena polymorpha: A Resource for Invasive Species Research.</title>
        <authorList>
            <person name="McCartney M.A."/>
            <person name="Auch B."/>
            <person name="Kono T."/>
            <person name="Mallez S."/>
            <person name="Zhang Y."/>
            <person name="Obille A."/>
            <person name="Becker A."/>
            <person name="Abrahante J.E."/>
            <person name="Garbe J."/>
            <person name="Badalamenti J.P."/>
            <person name="Herman A."/>
            <person name="Mangelson H."/>
            <person name="Liachko I."/>
            <person name="Sullivan S."/>
            <person name="Sone E.D."/>
            <person name="Koren S."/>
            <person name="Silverstein K.A.T."/>
            <person name="Beckman K.B."/>
            <person name="Gohl D.M."/>
        </authorList>
    </citation>
    <scope>NUCLEOTIDE SEQUENCE</scope>
    <source>
        <strain evidence="1">Duluth1</strain>
        <tissue evidence="1">Whole animal</tissue>
    </source>
</reference>
<comment type="caution">
    <text evidence="1">The sequence shown here is derived from an EMBL/GenBank/DDBJ whole genome shotgun (WGS) entry which is preliminary data.</text>
</comment>
<organism evidence="1 2">
    <name type="scientific">Dreissena polymorpha</name>
    <name type="common">Zebra mussel</name>
    <name type="synonym">Mytilus polymorpha</name>
    <dbReference type="NCBI Taxonomy" id="45954"/>
    <lineage>
        <taxon>Eukaryota</taxon>
        <taxon>Metazoa</taxon>
        <taxon>Spiralia</taxon>
        <taxon>Lophotrochozoa</taxon>
        <taxon>Mollusca</taxon>
        <taxon>Bivalvia</taxon>
        <taxon>Autobranchia</taxon>
        <taxon>Heteroconchia</taxon>
        <taxon>Euheterodonta</taxon>
        <taxon>Imparidentia</taxon>
        <taxon>Neoheterodontei</taxon>
        <taxon>Myida</taxon>
        <taxon>Dreissenoidea</taxon>
        <taxon>Dreissenidae</taxon>
        <taxon>Dreissena</taxon>
    </lineage>
</organism>